<name>A0ABN3L9I1_STRLO</name>
<evidence type="ECO:0000256" key="1">
    <source>
        <dbReference type="SAM" id="MobiDB-lite"/>
    </source>
</evidence>
<keyword evidence="3" id="KW-1185">Reference proteome</keyword>
<comment type="caution">
    <text evidence="2">The sequence shown here is derived from an EMBL/GenBank/DDBJ whole genome shotgun (WGS) entry which is preliminary data.</text>
</comment>
<accession>A0ABN3L9I1</accession>
<sequence>MVPISGGRGTRRSRRSAPSPIAATGARGEGDEARRAVDEPGFWLWPDVCANVLPARSSSRRSALEGLRLPYDRVRVTFAYGRRREADVLRHARDAHLVLGDRA</sequence>
<reference evidence="2 3" key="1">
    <citation type="journal article" date="2019" name="Int. J. Syst. Evol. Microbiol.">
        <title>The Global Catalogue of Microorganisms (GCM) 10K type strain sequencing project: providing services to taxonomists for standard genome sequencing and annotation.</title>
        <authorList>
            <consortium name="The Broad Institute Genomics Platform"/>
            <consortium name="The Broad Institute Genome Sequencing Center for Infectious Disease"/>
            <person name="Wu L."/>
            <person name="Ma J."/>
        </authorList>
    </citation>
    <scope>NUCLEOTIDE SEQUENCE [LARGE SCALE GENOMIC DNA]</scope>
    <source>
        <strain evidence="2 3">JCM 4395</strain>
    </source>
</reference>
<dbReference type="RefSeq" id="WP_344399381.1">
    <property type="nucleotide sequence ID" value="NZ_BAAASG010000004.1"/>
</dbReference>
<organism evidence="2 3">
    <name type="scientific">Streptomyces longisporus</name>
    <dbReference type="NCBI Taxonomy" id="1948"/>
    <lineage>
        <taxon>Bacteria</taxon>
        <taxon>Bacillati</taxon>
        <taxon>Actinomycetota</taxon>
        <taxon>Actinomycetes</taxon>
        <taxon>Kitasatosporales</taxon>
        <taxon>Streptomycetaceae</taxon>
        <taxon>Streptomyces</taxon>
    </lineage>
</organism>
<evidence type="ECO:0000313" key="2">
    <source>
        <dbReference type="EMBL" id="GAA2480241.1"/>
    </source>
</evidence>
<dbReference type="EMBL" id="BAAASG010000004">
    <property type="protein sequence ID" value="GAA2480241.1"/>
    <property type="molecule type" value="Genomic_DNA"/>
</dbReference>
<evidence type="ECO:0000313" key="3">
    <source>
        <dbReference type="Proteomes" id="UP001501777"/>
    </source>
</evidence>
<proteinExistence type="predicted"/>
<gene>
    <name evidence="2" type="ORF">GCM10010276_16160</name>
</gene>
<protein>
    <submittedName>
        <fullName evidence="2">Uncharacterized protein</fullName>
    </submittedName>
</protein>
<dbReference type="Proteomes" id="UP001501777">
    <property type="component" value="Unassembled WGS sequence"/>
</dbReference>
<feature type="region of interest" description="Disordered" evidence="1">
    <location>
        <begin position="1"/>
        <end position="34"/>
    </location>
</feature>